<evidence type="ECO:0000256" key="1">
    <source>
        <dbReference type="SAM" id="MobiDB-lite"/>
    </source>
</evidence>
<protein>
    <submittedName>
        <fullName evidence="2">Type I restriction-modification system, specificity subunit S</fullName>
        <ecNumber evidence="2">3.1.21.3</ecNumber>
    </submittedName>
</protein>
<feature type="region of interest" description="Disordered" evidence="1">
    <location>
        <begin position="117"/>
        <end position="150"/>
    </location>
</feature>
<keyword evidence="3" id="KW-1185">Reference proteome</keyword>
<organism evidence="2 3">
    <name type="scientific">Tetragenococcus muriaticus 3MR10-3</name>
    <dbReference type="NCBI Taxonomy" id="1302648"/>
    <lineage>
        <taxon>Bacteria</taxon>
        <taxon>Bacillati</taxon>
        <taxon>Bacillota</taxon>
        <taxon>Bacilli</taxon>
        <taxon>Lactobacillales</taxon>
        <taxon>Enterococcaceae</taxon>
        <taxon>Tetragenococcus</taxon>
    </lineage>
</organism>
<proteinExistence type="predicted"/>
<name>A0A091C5D5_9ENTE</name>
<gene>
    <name evidence="2" type="ORF">TMU3MR103_0154</name>
</gene>
<dbReference type="PATRIC" id="fig|1302648.3.peg.142"/>
<dbReference type="GO" id="GO:0009035">
    <property type="term" value="F:type I site-specific deoxyribonuclease activity"/>
    <property type="evidence" value="ECO:0007669"/>
    <property type="project" value="UniProtKB-EC"/>
</dbReference>
<sequence length="150" mass="17733">MSEETKKTLTQLANELNVSRDKIIYRYKKLPEEDYFKENNTIYLLNSGIQKIVDDLGDDIKENQEENDAESQVNPSFDYLIDQLSRKDEQIDQLHKLVDQQQQLNAEDKKIIKELRQYSSIEAPKEEDTDTKKKKRLTKNYSKKTNNLCN</sequence>
<keyword evidence="2" id="KW-0378">Hydrolase</keyword>
<dbReference type="EC" id="3.1.21.3" evidence="2"/>
<reference evidence="2 3" key="1">
    <citation type="submission" date="2014-08" db="EMBL/GenBank/DDBJ databases">
        <title>Genome sequence of Tetragenococcus muriaticus.</title>
        <authorList>
            <person name="Chuea-nongthon C."/>
            <person name="Rodtong S."/>
            <person name="Yongsawatdigul J."/>
            <person name="Steele J.L."/>
            <person name="Liu X.-y."/>
            <person name="Speers J."/>
            <person name="Glasner J.D."/>
            <person name="Neeno-Eckwall E.C."/>
        </authorList>
    </citation>
    <scope>NUCLEOTIDE SEQUENCE [LARGE SCALE GENOMIC DNA]</scope>
    <source>
        <strain evidence="2 3">3MR10-3</strain>
    </source>
</reference>
<dbReference type="AlphaFoldDB" id="A0A091C5D5"/>
<evidence type="ECO:0000313" key="2">
    <source>
        <dbReference type="EMBL" id="KFN93046.1"/>
    </source>
</evidence>
<comment type="caution">
    <text evidence="2">The sequence shown here is derived from an EMBL/GenBank/DDBJ whole genome shotgun (WGS) entry which is preliminary data.</text>
</comment>
<dbReference type="RefSeq" id="WP_231556720.1">
    <property type="nucleotide sequence ID" value="NZ_JPVT01000016.1"/>
</dbReference>
<dbReference type="Proteomes" id="UP000029381">
    <property type="component" value="Unassembled WGS sequence"/>
</dbReference>
<feature type="compositionally biased region" description="Basic residues" evidence="1">
    <location>
        <begin position="132"/>
        <end position="142"/>
    </location>
</feature>
<accession>A0A091C5D5</accession>
<evidence type="ECO:0000313" key="3">
    <source>
        <dbReference type="Proteomes" id="UP000029381"/>
    </source>
</evidence>
<dbReference type="EMBL" id="JPVT01000016">
    <property type="protein sequence ID" value="KFN93046.1"/>
    <property type="molecule type" value="Genomic_DNA"/>
</dbReference>